<evidence type="ECO:0000256" key="2">
    <source>
        <dbReference type="ARBA" id="ARBA00022801"/>
    </source>
</evidence>
<accession>A0A832YSI7</accession>
<gene>
    <name evidence="5" type="ORF">EYG76_03205</name>
</gene>
<sequence>MVGIIGNGKSLAKLDDMGSIEYMFYPQLGFEKHIFDSAFAIYYDNELKWHWDHSWNIAQEYIKDTNILKTTYENDIFLITSIDYISVSHNILVKKLSIINKSEEKKRIKLFFYENLRMGEYPTENTVKFIKDKNCIVKYDNKYICSIGSSKRVSSYQCGIRSSDSSAYKDIENGILKEFDKAKGIITDSALCWDIEINPLNLAHKITIPIYIVMKEHRGQYDHGFLEAMNTLDIAIKNDEDLYDISLKYWKNIIQSIHSISSGERVIPNYEKLEFMEFCKRSSLTIMMLCNPEGGIIASPSLYPDYRYVWNRDGSYMSVALDLCGIPYVCEKYFNWCKKTQNKDGSWTQNYYIDGRPRLTAMQNDQIGTTLWAALVHYRITGDILFLKRYWDMTKRGADYLANTVKNLSPCYDLWEEKYGVFAYTLGATYGGLKSAWNIMKILEKENITVERGGVKEDYSVWSSSMENLKDIINKFYLKEENRFAKSINPLDKTIDTSILGLSFPYNLIPVEDPRMISTALQIERAFNYDAGGIGRYPEDIYFGGNPWIITTLWLCMYYIRLIDKLSKSEENQQLICDRYGICYIDPKYNYNNTCKYHKGNEIIKNNMANKREDNIEYILESLKKGKIPKEEVISYCYEKYQQLFNWALRHKYNGLFPEQVHRTIGAPLSAIPLGWSHAFVIMALHSKDYGLLVP</sequence>
<protein>
    <submittedName>
        <fullName evidence="5">Glycosyl hydrolase</fullName>
    </submittedName>
</protein>
<organism evidence="5 6">
    <name type="scientific">Methanothermococcus okinawensis</name>
    <dbReference type="NCBI Taxonomy" id="155863"/>
    <lineage>
        <taxon>Archaea</taxon>
        <taxon>Methanobacteriati</taxon>
        <taxon>Methanobacteriota</taxon>
        <taxon>Methanomada group</taxon>
        <taxon>Methanococci</taxon>
        <taxon>Methanococcales</taxon>
        <taxon>Methanococcaceae</taxon>
        <taxon>Methanothermococcus</taxon>
    </lineage>
</organism>
<evidence type="ECO:0000259" key="4">
    <source>
        <dbReference type="Pfam" id="PF00723"/>
    </source>
</evidence>
<reference evidence="5" key="1">
    <citation type="journal article" date="2020" name="ISME J.">
        <title>Gammaproteobacteria mediating utilization of methyl-, sulfur- and petroleum organic compounds in deep ocean hydrothermal plumes.</title>
        <authorList>
            <person name="Zhou Z."/>
            <person name="Liu Y."/>
            <person name="Pan J."/>
            <person name="Cron B.R."/>
            <person name="Toner B.M."/>
            <person name="Anantharaman K."/>
            <person name="Breier J.A."/>
            <person name="Dick G.J."/>
            <person name="Li M."/>
        </authorList>
    </citation>
    <scope>NUCLEOTIDE SEQUENCE</scope>
    <source>
        <strain evidence="5">SZUA-1385</strain>
    </source>
</reference>
<keyword evidence="3" id="KW-0326">Glycosidase</keyword>
<keyword evidence="2 5" id="KW-0378">Hydrolase</keyword>
<proteinExistence type="inferred from homology"/>
<dbReference type="AlphaFoldDB" id="A0A832YSI7"/>
<dbReference type="Pfam" id="PF00723">
    <property type="entry name" value="Glyco_hydro_15"/>
    <property type="match status" value="1"/>
</dbReference>
<dbReference type="PANTHER" id="PTHR31616">
    <property type="entry name" value="TREHALASE"/>
    <property type="match status" value="1"/>
</dbReference>
<feature type="domain" description="GH15-like" evidence="4">
    <location>
        <begin position="336"/>
        <end position="684"/>
    </location>
</feature>
<evidence type="ECO:0000313" key="5">
    <source>
        <dbReference type="EMBL" id="HIP17295.1"/>
    </source>
</evidence>
<dbReference type="GO" id="GO:0005975">
    <property type="term" value="P:carbohydrate metabolic process"/>
    <property type="evidence" value="ECO:0007669"/>
    <property type="project" value="InterPro"/>
</dbReference>
<dbReference type="PANTHER" id="PTHR31616:SF0">
    <property type="entry name" value="GLUCAN 1,4-ALPHA-GLUCOSIDASE"/>
    <property type="match status" value="1"/>
</dbReference>
<dbReference type="InterPro" id="IPR012341">
    <property type="entry name" value="6hp_glycosidase-like_sf"/>
</dbReference>
<dbReference type="Gene3D" id="1.50.10.10">
    <property type="match status" value="1"/>
</dbReference>
<evidence type="ECO:0000256" key="3">
    <source>
        <dbReference type="ARBA" id="ARBA00023295"/>
    </source>
</evidence>
<dbReference type="PROSITE" id="PS00820">
    <property type="entry name" value="GLUCOAMYLASE"/>
    <property type="match status" value="1"/>
</dbReference>
<dbReference type="EMBL" id="DQSV01000061">
    <property type="protein sequence ID" value="HIP17295.1"/>
    <property type="molecule type" value="Genomic_DNA"/>
</dbReference>
<comment type="similarity">
    <text evidence="1">Belongs to the glycosyl hydrolase 15 family.</text>
</comment>
<dbReference type="InterPro" id="IPR008928">
    <property type="entry name" value="6-hairpin_glycosidase_sf"/>
</dbReference>
<name>A0A832YSI7_9EURY</name>
<dbReference type="SUPFAM" id="SSF48208">
    <property type="entry name" value="Six-hairpin glycosidases"/>
    <property type="match status" value="1"/>
</dbReference>
<dbReference type="Proteomes" id="UP000605144">
    <property type="component" value="Unassembled WGS sequence"/>
</dbReference>
<dbReference type="InterPro" id="IPR011613">
    <property type="entry name" value="GH15-like"/>
</dbReference>
<dbReference type="InterPro" id="IPR046966">
    <property type="entry name" value="Glucoamylase_active_site"/>
</dbReference>
<comment type="caution">
    <text evidence="5">The sequence shown here is derived from an EMBL/GenBank/DDBJ whole genome shotgun (WGS) entry which is preliminary data.</text>
</comment>
<evidence type="ECO:0000313" key="6">
    <source>
        <dbReference type="Proteomes" id="UP000605144"/>
    </source>
</evidence>
<dbReference type="GO" id="GO:0004553">
    <property type="term" value="F:hydrolase activity, hydrolyzing O-glycosyl compounds"/>
    <property type="evidence" value="ECO:0007669"/>
    <property type="project" value="TreeGrafter"/>
</dbReference>
<evidence type="ECO:0000256" key="1">
    <source>
        <dbReference type="ARBA" id="ARBA00006188"/>
    </source>
</evidence>